<comment type="caution">
    <text evidence="3">The sequence shown here is derived from an EMBL/GenBank/DDBJ whole genome shotgun (WGS) entry which is preliminary data.</text>
</comment>
<keyword evidence="4" id="KW-1185">Reference proteome</keyword>
<organism evidence="3 4">
    <name type="scientific">Triparma retinervis</name>
    <dbReference type="NCBI Taxonomy" id="2557542"/>
    <lineage>
        <taxon>Eukaryota</taxon>
        <taxon>Sar</taxon>
        <taxon>Stramenopiles</taxon>
        <taxon>Ochrophyta</taxon>
        <taxon>Bolidophyceae</taxon>
        <taxon>Parmales</taxon>
        <taxon>Triparmaceae</taxon>
        <taxon>Triparma</taxon>
    </lineage>
</organism>
<evidence type="ECO:0000256" key="1">
    <source>
        <dbReference type="SAM" id="MobiDB-lite"/>
    </source>
</evidence>
<dbReference type="AlphaFoldDB" id="A0A9W7AET5"/>
<feature type="transmembrane region" description="Helical" evidence="2">
    <location>
        <begin position="401"/>
        <end position="423"/>
    </location>
</feature>
<protein>
    <submittedName>
        <fullName evidence="3">Uncharacterized protein</fullName>
    </submittedName>
</protein>
<sequence>MEPSKELSSMGYIQASSQAIMIEPVAPSSPLRASSTPTTSSSSSSSTGAPVFTPIPVTSTGVLEKSIEHVSRAVLGGVKGNGFNNAVSCLQRIKKQRILSITRYQRQEAGGGVTSGAPVIVDEFALAPAIMNPHTIRRMKEEYRAGIEFCDKLKTQLADVMNYMHKKGMIEEIVDVNDELLATLTHEEDLAYLKQVDEKGGRILTKKEAGQRAFEISRWRPLREGDLCCCKTDPYDDHWMLGRVAIAWEPPPNISYKSIVDMDFYPNRIYLFTLLALYFIVTILAVVDRFTTNLSPRQSFARDYEFCRKNGDPNKSFCGNDFYCDGDFFCLKPGPTSVKVFDALSRISGRIIITSTSILFLTMCHSLFNIIATSPYPTFLQPYMSMRLPPILYNYKNDNTYVHSIAGTVTAVCTVIHVWSLFLPSMFDGDFKNVLVHPGDVGESVSLPLQVSLGTSQISTENNEARWGYDDIWRLSDSVLEIIGRVKKLEREEDGVTVKELRRGVEGIDDLAVLLLFKMLCKLKLVHVHVSCV</sequence>
<feature type="transmembrane region" description="Helical" evidence="2">
    <location>
        <begin position="351"/>
        <end position="372"/>
    </location>
</feature>
<evidence type="ECO:0000313" key="4">
    <source>
        <dbReference type="Proteomes" id="UP001165082"/>
    </source>
</evidence>
<dbReference type="EMBL" id="BRXZ01001413">
    <property type="protein sequence ID" value="GMH70604.1"/>
    <property type="molecule type" value="Genomic_DNA"/>
</dbReference>
<name>A0A9W7AET5_9STRA</name>
<proteinExistence type="predicted"/>
<evidence type="ECO:0000256" key="2">
    <source>
        <dbReference type="SAM" id="Phobius"/>
    </source>
</evidence>
<feature type="transmembrane region" description="Helical" evidence="2">
    <location>
        <begin position="269"/>
        <end position="287"/>
    </location>
</feature>
<feature type="region of interest" description="Disordered" evidence="1">
    <location>
        <begin position="28"/>
        <end position="51"/>
    </location>
</feature>
<dbReference type="OrthoDB" id="10265994at2759"/>
<keyword evidence="2" id="KW-0812">Transmembrane</keyword>
<keyword evidence="2" id="KW-0472">Membrane</keyword>
<reference evidence="3" key="1">
    <citation type="submission" date="2022-07" db="EMBL/GenBank/DDBJ databases">
        <title>Genome analysis of Parmales, a sister group of diatoms, reveals the evolutionary specialization of diatoms from phago-mixotrophs to photoautotrophs.</title>
        <authorList>
            <person name="Ban H."/>
            <person name="Sato S."/>
            <person name="Yoshikawa S."/>
            <person name="Kazumasa Y."/>
            <person name="Nakamura Y."/>
            <person name="Ichinomiya M."/>
            <person name="Saitoh K."/>
            <person name="Sato N."/>
            <person name="Blanc-Mathieu R."/>
            <person name="Endo H."/>
            <person name="Kuwata A."/>
            <person name="Ogata H."/>
        </authorList>
    </citation>
    <scope>NUCLEOTIDE SEQUENCE</scope>
</reference>
<dbReference type="Proteomes" id="UP001165082">
    <property type="component" value="Unassembled WGS sequence"/>
</dbReference>
<gene>
    <name evidence="3" type="ORF">TrRE_jg12047</name>
</gene>
<evidence type="ECO:0000313" key="3">
    <source>
        <dbReference type="EMBL" id="GMH70604.1"/>
    </source>
</evidence>
<accession>A0A9W7AET5</accession>
<keyword evidence="2" id="KW-1133">Transmembrane helix</keyword>
<feature type="compositionally biased region" description="Low complexity" evidence="1">
    <location>
        <begin position="28"/>
        <end position="50"/>
    </location>
</feature>